<keyword evidence="2" id="KW-1133">Transmembrane helix</keyword>
<evidence type="ECO:0000313" key="3">
    <source>
        <dbReference type="EMBL" id="ETO05598.1"/>
    </source>
</evidence>
<dbReference type="Proteomes" id="UP000023152">
    <property type="component" value="Unassembled WGS sequence"/>
</dbReference>
<keyword evidence="4" id="KW-1185">Reference proteome</keyword>
<organism evidence="3 4">
    <name type="scientific">Reticulomyxa filosa</name>
    <dbReference type="NCBI Taxonomy" id="46433"/>
    <lineage>
        <taxon>Eukaryota</taxon>
        <taxon>Sar</taxon>
        <taxon>Rhizaria</taxon>
        <taxon>Retaria</taxon>
        <taxon>Foraminifera</taxon>
        <taxon>Monothalamids</taxon>
        <taxon>Reticulomyxidae</taxon>
        <taxon>Reticulomyxa</taxon>
    </lineage>
</organism>
<sequence>KEKQISLGKYETSLNTIDEALHWIKSEVMGEKSNETEQASPNCFCCVRFGVDRKEMEREGEFGENRGISTYLSELEKQYLLTDSHTLERRLNLYYKNCGSWHTLLKFDEILPLITEPNVLFFVHFQLDSTKDIQSFHLCHANLTHVLSNGNVILALKIKEKMYKEKFEEEIPVQMIVSSDSDSVETESTSSDTCSSSDSSSDTTVPQTQNKEEEGTADSLVFFFFFIRLLHSFIYLNYLTICLFVHSWND</sequence>
<accession>X6LUI8</accession>
<evidence type="ECO:0000313" key="4">
    <source>
        <dbReference type="Proteomes" id="UP000023152"/>
    </source>
</evidence>
<evidence type="ECO:0000256" key="1">
    <source>
        <dbReference type="SAM" id="MobiDB-lite"/>
    </source>
</evidence>
<feature type="transmembrane region" description="Helical" evidence="2">
    <location>
        <begin position="220"/>
        <end position="245"/>
    </location>
</feature>
<proteinExistence type="predicted"/>
<feature type="region of interest" description="Disordered" evidence="1">
    <location>
        <begin position="179"/>
        <end position="212"/>
    </location>
</feature>
<protein>
    <submittedName>
        <fullName evidence="3">Uncharacterized protein</fullName>
    </submittedName>
</protein>
<reference evidence="3 4" key="1">
    <citation type="journal article" date="2013" name="Curr. Biol.">
        <title>The Genome of the Foraminiferan Reticulomyxa filosa.</title>
        <authorList>
            <person name="Glockner G."/>
            <person name="Hulsmann N."/>
            <person name="Schleicher M."/>
            <person name="Noegel A.A."/>
            <person name="Eichinger L."/>
            <person name="Gallinger C."/>
            <person name="Pawlowski J."/>
            <person name="Sierra R."/>
            <person name="Euteneuer U."/>
            <person name="Pillet L."/>
            <person name="Moustafa A."/>
            <person name="Platzer M."/>
            <person name="Groth M."/>
            <person name="Szafranski K."/>
            <person name="Schliwa M."/>
        </authorList>
    </citation>
    <scope>NUCLEOTIDE SEQUENCE [LARGE SCALE GENOMIC DNA]</scope>
</reference>
<feature type="compositionally biased region" description="Low complexity" evidence="1">
    <location>
        <begin position="179"/>
        <end position="205"/>
    </location>
</feature>
<evidence type="ECO:0000256" key="2">
    <source>
        <dbReference type="SAM" id="Phobius"/>
    </source>
</evidence>
<comment type="caution">
    <text evidence="3">The sequence shown here is derived from an EMBL/GenBank/DDBJ whole genome shotgun (WGS) entry which is preliminary data.</text>
</comment>
<dbReference type="AlphaFoldDB" id="X6LUI8"/>
<keyword evidence="2" id="KW-0472">Membrane</keyword>
<gene>
    <name evidence="3" type="ORF">RFI_31798</name>
</gene>
<name>X6LUI8_RETFI</name>
<keyword evidence="2" id="KW-0812">Transmembrane</keyword>
<dbReference type="EMBL" id="ASPP01027942">
    <property type="protein sequence ID" value="ETO05598.1"/>
    <property type="molecule type" value="Genomic_DNA"/>
</dbReference>
<feature type="non-terminal residue" evidence="3">
    <location>
        <position position="1"/>
    </location>
</feature>